<comment type="caution">
    <text evidence="3">The sequence shown here is derived from an EMBL/GenBank/DDBJ whole genome shotgun (WGS) entry which is preliminary data.</text>
</comment>
<gene>
    <name evidence="3" type="ORF">GCM10022409_35340</name>
</gene>
<dbReference type="Proteomes" id="UP001501469">
    <property type="component" value="Unassembled WGS sequence"/>
</dbReference>
<proteinExistence type="predicted"/>
<reference evidence="4" key="1">
    <citation type="journal article" date="2019" name="Int. J. Syst. Evol. Microbiol.">
        <title>The Global Catalogue of Microorganisms (GCM) 10K type strain sequencing project: providing services to taxonomists for standard genome sequencing and annotation.</title>
        <authorList>
            <consortium name="The Broad Institute Genomics Platform"/>
            <consortium name="The Broad Institute Genome Sequencing Center for Infectious Disease"/>
            <person name="Wu L."/>
            <person name="Ma J."/>
        </authorList>
    </citation>
    <scope>NUCLEOTIDE SEQUENCE [LARGE SCALE GENOMIC DNA]</scope>
    <source>
        <strain evidence="4">JCM 17225</strain>
    </source>
</reference>
<name>A0ABP7UKP0_9BACT</name>
<organism evidence="3 4">
    <name type="scientific">Hymenobacter glaciei</name>
    <dbReference type="NCBI Taxonomy" id="877209"/>
    <lineage>
        <taxon>Bacteria</taxon>
        <taxon>Pseudomonadati</taxon>
        <taxon>Bacteroidota</taxon>
        <taxon>Cytophagia</taxon>
        <taxon>Cytophagales</taxon>
        <taxon>Hymenobacteraceae</taxon>
        <taxon>Hymenobacter</taxon>
    </lineage>
</organism>
<protein>
    <recommendedName>
        <fullName evidence="2">DUF4397 domain-containing protein</fullName>
    </recommendedName>
</protein>
<feature type="domain" description="DUF4397" evidence="2">
    <location>
        <begin position="41"/>
        <end position="144"/>
    </location>
</feature>
<dbReference type="Pfam" id="PF14344">
    <property type="entry name" value="DUF4397"/>
    <property type="match status" value="1"/>
</dbReference>
<evidence type="ECO:0000256" key="1">
    <source>
        <dbReference type="SAM" id="SignalP"/>
    </source>
</evidence>
<keyword evidence="4" id="KW-1185">Reference proteome</keyword>
<feature type="signal peptide" evidence="1">
    <location>
        <begin position="1"/>
        <end position="25"/>
    </location>
</feature>
<evidence type="ECO:0000313" key="3">
    <source>
        <dbReference type="EMBL" id="GAA4046192.1"/>
    </source>
</evidence>
<keyword evidence="1" id="KW-0732">Signal</keyword>
<evidence type="ECO:0000259" key="2">
    <source>
        <dbReference type="Pfam" id="PF14344"/>
    </source>
</evidence>
<sequence length="251" mass="25474">MNPSTYFRRAALAALPAVLLLGACSKTDTPAPTPAPDMGRVLFTHAAAAANTPLTAFINDQQVSQLNYGQSSAYVAVNAGTPALRINNGAQVAVPSQSLIIAKDQSYSVFEYSPTTAIGSLGVLSVTDNPLTLSSGEAQVRVVYLIAGGASPVRLTAPSPSPSTPAIDLTPDVAFGTASSFVKLTAGIFNLSITSNGSPRPVVVAVGDGTGTGAGVYKYLEGKAYTIVVRGIAGSGVPTAQQPQAVIIPNN</sequence>
<feature type="chain" id="PRO_5045593996" description="DUF4397 domain-containing protein" evidence="1">
    <location>
        <begin position="26"/>
        <end position="251"/>
    </location>
</feature>
<dbReference type="RefSeq" id="WP_345057136.1">
    <property type="nucleotide sequence ID" value="NZ_BAABDK010000028.1"/>
</dbReference>
<accession>A0ABP7UKP0</accession>
<evidence type="ECO:0000313" key="4">
    <source>
        <dbReference type="Proteomes" id="UP001501469"/>
    </source>
</evidence>
<dbReference type="EMBL" id="BAABDK010000028">
    <property type="protein sequence ID" value="GAA4046192.1"/>
    <property type="molecule type" value="Genomic_DNA"/>
</dbReference>
<dbReference type="InterPro" id="IPR025510">
    <property type="entry name" value="DUF4397"/>
</dbReference>